<accession>A0A3M6URF5</accession>
<dbReference type="PANTHER" id="PTHR47331:SF1">
    <property type="entry name" value="GAG-LIKE PROTEIN"/>
    <property type="match status" value="1"/>
</dbReference>
<dbReference type="OrthoDB" id="5986556at2759"/>
<dbReference type="PANTHER" id="PTHR47331">
    <property type="entry name" value="PHD-TYPE DOMAIN-CONTAINING PROTEIN"/>
    <property type="match status" value="1"/>
</dbReference>
<gene>
    <name evidence="2" type="ORF">pdam_00012119</name>
</gene>
<feature type="compositionally biased region" description="Basic and acidic residues" evidence="1">
    <location>
        <begin position="126"/>
        <end position="135"/>
    </location>
</feature>
<dbReference type="AlphaFoldDB" id="A0A3M6URF5"/>
<protein>
    <submittedName>
        <fullName evidence="2">Uncharacterized protein</fullName>
    </submittedName>
</protein>
<name>A0A3M6URF5_POCDA</name>
<evidence type="ECO:0000313" key="2">
    <source>
        <dbReference type="EMBL" id="RMX56144.1"/>
    </source>
</evidence>
<proteinExistence type="predicted"/>
<comment type="caution">
    <text evidence="2">The sequence shown here is derived from an EMBL/GenBank/DDBJ whole genome shotgun (WGS) entry which is preliminary data.</text>
</comment>
<sequence length="388" mass="44108">MQPEEGYQEAQRLLKARYGQNHKIVTTYVSQVTNGPPIRHKSGQALQKFSNTLKEIGCLNKVENPDSLQRVIERLPFQLRQRWHDVADDITSNKQREITFEDIARFSESKARALNNPIFGNVTSDLKSKGKDPKNHKPRKGENFGIQGDLPNNSVFYGNKNSPAGPDLAKPTPKRHLCNSDHWLTHCREFKKQSVDQRLTFVRKKDLCENCFLSGHTVQSFPKSSYCKIPNCHTKHLTFLHPKVPDRYIGNPPSNENTKGYRRPAEVNNGNANNGYVNSDSCCDLIGAGLSTIVLPIVPVTWFRRLCVDLCLLGWGIKYYVLHHQLMEKLAVNGEKTSLLLTTLEKQNSVTECQVFKLEVFDLEEHNFVELPTVFSTPKLPISEESIP</sequence>
<evidence type="ECO:0000313" key="3">
    <source>
        <dbReference type="Proteomes" id="UP000275408"/>
    </source>
</evidence>
<dbReference type="Proteomes" id="UP000275408">
    <property type="component" value="Unassembled WGS sequence"/>
</dbReference>
<keyword evidence="3" id="KW-1185">Reference proteome</keyword>
<dbReference type="EMBL" id="RCHS01000902">
    <property type="protein sequence ID" value="RMX56144.1"/>
    <property type="molecule type" value="Genomic_DNA"/>
</dbReference>
<reference evidence="2 3" key="1">
    <citation type="journal article" date="2018" name="Sci. Rep.">
        <title>Comparative analysis of the Pocillopora damicornis genome highlights role of immune system in coral evolution.</title>
        <authorList>
            <person name="Cunning R."/>
            <person name="Bay R.A."/>
            <person name="Gillette P."/>
            <person name="Baker A.C."/>
            <person name="Traylor-Knowles N."/>
        </authorList>
    </citation>
    <scope>NUCLEOTIDE SEQUENCE [LARGE SCALE GENOMIC DNA]</scope>
    <source>
        <strain evidence="2">RSMAS</strain>
        <tissue evidence="2">Whole animal</tissue>
    </source>
</reference>
<feature type="region of interest" description="Disordered" evidence="1">
    <location>
        <begin position="124"/>
        <end position="146"/>
    </location>
</feature>
<evidence type="ECO:0000256" key="1">
    <source>
        <dbReference type="SAM" id="MobiDB-lite"/>
    </source>
</evidence>
<organism evidence="2 3">
    <name type="scientific">Pocillopora damicornis</name>
    <name type="common">Cauliflower coral</name>
    <name type="synonym">Millepora damicornis</name>
    <dbReference type="NCBI Taxonomy" id="46731"/>
    <lineage>
        <taxon>Eukaryota</taxon>
        <taxon>Metazoa</taxon>
        <taxon>Cnidaria</taxon>
        <taxon>Anthozoa</taxon>
        <taxon>Hexacorallia</taxon>
        <taxon>Scleractinia</taxon>
        <taxon>Astrocoeniina</taxon>
        <taxon>Pocilloporidae</taxon>
        <taxon>Pocillopora</taxon>
    </lineage>
</organism>